<evidence type="ECO:0000256" key="1">
    <source>
        <dbReference type="ARBA" id="ARBA00001971"/>
    </source>
</evidence>
<keyword evidence="12" id="KW-1185">Reference proteome</keyword>
<name>A0AAV5GNT8_9BASI</name>
<organism evidence="11 12">
    <name type="scientific">Rhodotorula paludigena</name>
    <dbReference type="NCBI Taxonomy" id="86838"/>
    <lineage>
        <taxon>Eukaryota</taxon>
        <taxon>Fungi</taxon>
        <taxon>Dikarya</taxon>
        <taxon>Basidiomycota</taxon>
        <taxon>Pucciniomycotina</taxon>
        <taxon>Microbotryomycetes</taxon>
        <taxon>Sporidiobolales</taxon>
        <taxon>Sporidiobolaceae</taxon>
        <taxon>Rhodotorula</taxon>
    </lineage>
</organism>
<evidence type="ECO:0000313" key="12">
    <source>
        <dbReference type="Proteomes" id="UP001342314"/>
    </source>
</evidence>
<gene>
    <name evidence="11" type="ORF">Rhopal_004203-T1</name>
</gene>
<dbReference type="InterPro" id="IPR001128">
    <property type="entry name" value="Cyt_P450"/>
</dbReference>
<proteinExistence type="inferred from homology"/>
<evidence type="ECO:0000256" key="5">
    <source>
        <dbReference type="ARBA" id="ARBA00022723"/>
    </source>
</evidence>
<dbReference type="AlphaFoldDB" id="A0AAV5GNT8"/>
<feature type="binding site" description="axial binding residue" evidence="9">
    <location>
        <position position="456"/>
    </location>
    <ligand>
        <name>heme</name>
        <dbReference type="ChEBI" id="CHEBI:30413"/>
    </ligand>
    <ligandPart>
        <name>Fe</name>
        <dbReference type="ChEBI" id="CHEBI:18248"/>
    </ligandPart>
</feature>
<comment type="pathway">
    <text evidence="2">Secondary metabolite biosynthesis.</text>
</comment>
<keyword evidence="7 9" id="KW-0408">Iron</keyword>
<reference evidence="11 12" key="1">
    <citation type="submission" date="2021-12" db="EMBL/GenBank/DDBJ databases">
        <title>High titer production of polyol ester of fatty acids by Rhodotorula paludigena BS15 towards product separation-free biomass refinery.</title>
        <authorList>
            <person name="Mano J."/>
            <person name="Ono H."/>
            <person name="Tanaka T."/>
            <person name="Naito K."/>
            <person name="Sushida H."/>
            <person name="Ike M."/>
            <person name="Tokuyasu K."/>
            <person name="Kitaoka M."/>
        </authorList>
    </citation>
    <scope>NUCLEOTIDE SEQUENCE [LARGE SCALE GENOMIC DNA]</scope>
    <source>
        <strain evidence="11 12">BS15</strain>
    </source>
</reference>
<dbReference type="Proteomes" id="UP001342314">
    <property type="component" value="Unassembled WGS sequence"/>
</dbReference>
<keyword evidence="8 10" id="KW-0503">Monooxygenase</keyword>
<dbReference type="InterPro" id="IPR050364">
    <property type="entry name" value="Cytochrome_P450_fung"/>
</dbReference>
<dbReference type="GO" id="GO:0020037">
    <property type="term" value="F:heme binding"/>
    <property type="evidence" value="ECO:0007669"/>
    <property type="project" value="InterPro"/>
</dbReference>
<keyword evidence="5 9" id="KW-0479">Metal-binding</keyword>
<dbReference type="InterPro" id="IPR017972">
    <property type="entry name" value="Cyt_P450_CS"/>
</dbReference>
<comment type="caution">
    <text evidence="11">The sequence shown here is derived from an EMBL/GenBank/DDBJ whole genome shotgun (WGS) entry which is preliminary data.</text>
</comment>
<dbReference type="GO" id="GO:0005506">
    <property type="term" value="F:iron ion binding"/>
    <property type="evidence" value="ECO:0007669"/>
    <property type="project" value="InterPro"/>
</dbReference>
<evidence type="ECO:0000313" key="11">
    <source>
        <dbReference type="EMBL" id="GJN91185.1"/>
    </source>
</evidence>
<dbReference type="CDD" id="cd11065">
    <property type="entry name" value="CYP64-like"/>
    <property type="match status" value="1"/>
</dbReference>
<evidence type="ECO:0000256" key="9">
    <source>
        <dbReference type="PIRSR" id="PIRSR602401-1"/>
    </source>
</evidence>
<dbReference type="SUPFAM" id="SSF48264">
    <property type="entry name" value="Cytochrome P450"/>
    <property type="match status" value="1"/>
</dbReference>
<evidence type="ECO:0000256" key="2">
    <source>
        <dbReference type="ARBA" id="ARBA00005179"/>
    </source>
</evidence>
<evidence type="ECO:0000256" key="7">
    <source>
        <dbReference type="ARBA" id="ARBA00023004"/>
    </source>
</evidence>
<accession>A0AAV5GNT8</accession>
<dbReference type="GO" id="GO:0004497">
    <property type="term" value="F:monooxygenase activity"/>
    <property type="evidence" value="ECO:0007669"/>
    <property type="project" value="UniProtKB-KW"/>
</dbReference>
<protein>
    <recommendedName>
        <fullName evidence="13">Cytochrome P450</fullName>
    </recommendedName>
</protein>
<dbReference type="GO" id="GO:0016705">
    <property type="term" value="F:oxidoreductase activity, acting on paired donors, with incorporation or reduction of molecular oxygen"/>
    <property type="evidence" value="ECO:0007669"/>
    <property type="project" value="InterPro"/>
</dbReference>
<keyword evidence="4 9" id="KW-0349">Heme</keyword>
<evidence type="ECO:0000256" key="4">
    <source>
        <dbReference type="ARBA" id="ARBA00022617"/>
    </source>
</evidence>
<keyword evidence="6 10" id="KW-0560">Oxidoreductase</keyword>
<dbReference type="Gene3D" id="1.10.630.10">
    <property type="entry name" value="Cytochrome P450"/>
    <property type="match status" value="1"/>
</dbReference>
<comment type="cofactor">
    <cofactor evidence="1 9">
        <name>heme</name>
        <dbReference type="ChEBI" id="CHEBI:30413"/>
    </cofactor>
</comment>
<evidence type="ECO:0008006" key="13">
    <source>
        <dbReference type="Google" id="ProtNLM"/>
    </source>
</evidence>
<dbReference type="InterPro" id="IPR036396">
    <property type="entry name" value="Cyt_P450_sf"/>
</dbReference>
<dbReference type="Pfam" id="PF00067">
    <property type="entry name" value="p450"/>
    <property type="match status" value="1"/>
</dbReference>
<dbReference type="EMBL" id="BQKY01000008">
    <property type="protein sequence ID" value="GJN91185.1"/>
    <property type="molecule type" value="Genomic_DNA"/>
</dbReference>
<evidence type="ECO:0000256" key="8">
    <source>
        <dbReference type="ARBA" id="ARBA00023033"/>
    </source>
</evidence>
<comment type="similarity">
    <text evidence="3 10">Belongs to the cytochrome P450 family.</text>
</comment>
<dbReference type="PROSITE" id="PS00086">
    <property type="entry name" value="CYTOCHROME_P450"/>
    <property type="match status" value="1"/>
</dbReference>
<dbReference type="PRINTS" id="PR00463">
    <property type="entry name" value="EP450I"/>
</dbReference>
<evidence type="ECO:0000256" key="10">
    <source>
        <dbReference type="RuleBase" id="RU000461"/>
    </source>
</evidence>
<sequence>MSLNETVLPGPDVVDVAAPFGLALDSREVLLGTLLFGLASVLVLIWPRKAANLPPGPKPGFFVGNRNQAPAAKPWRWFKDLNDQYGDVVYLRMGQTPTIVLGSAQAAWDLLEKRSNIYSSRPRFIMGQELLSNNMRGLMSGYNDTWRRWRKVLHGSFMQKAADSYKPIQNLESKQLQHDLLTTPDNFRDHLERYAASVIVTVNYGRRVTNIWTDRVVCENRRSMDVLTSVNIPGKYLVESLPILLKLPNFLTPWRTLAFEHRKKDVELYLGLVNEVKEKMERGVAPYSFAKQLIENQEKFGMTDLEVAYTCSTPFGAGVETSSGTLLSFFLACAHAGESFIAKAQAELDRVVGSDRLPTFEDFEDLPYIRAVVNETLRWRPIAVLGGTPHASTEDDWYNGMFIPKGSTVVANLWSIHLNPRDFPDPHRFDPERFMQKRDYPGKWGHSAFGFGRRICPGMHLAENSIYINIARILWSFNIAKAKDAQGKDIDVDIFSFTDGFNSMPREFPCSIKVRSPQHAAVIEREYADAKEELKQWDDAYQ</sequence>
<dbReference type="PANTHER" id="PTHR46300">
    <property type="entry name" value="P450, PUTATIVE (EUROFUNG)-RELATED-RELATED"/>
    <property type="match status" value="1"/>
</dbReference>
<dbReference type="PRINTS" id="PR00385">
    <property type="entry name" value="P450"/>
</dbReference>
<evidence type="ECO:0000256" key="3">
    <source>
        <dbReference type="ARBA" id="ARBA00010617"/>
    </source>
</evidence>
<dbReference type="InterPro" id="IPR002401">
    <property type="entry name" value="Cyt_P450_E_grp-I"/>
</dbReference>
<evidence type="ECO:0000256" key="6">
    <source>
        <dbReference type="ARBA" id="ARBA00023002"/>
    </source>
</evidence>